<evidence type="ECO:0000313" key="3">
    <source>
        <dbReference type="Proteomes" id="UP001358586"/>
    </source>
</evidence>
<comment type="caution">
    <text evidence="2">The sequence shown here is derived from an EMBL/GenBank/DDBJ whole genome shotgun (WGS) entry which is preliminary data.</text>
</comment>
<organism evidence="2 3">
    <name type="scientific">Gossypium arboreum</name>
    <name type="common">Tree cotton</name>
    <name type="synonym">Gossypium nanking</name>
    <dbReference type="NCBI Taxonomy" id="29729"/>
    <lineage>
        <taxon>Eukaryota</taxon>
        <taxon>Viridiplantae</taxon>
        <taxon>Streptophyta</taxon>
        <taxon>Embryophyta</taxon>
        <taxon>Tracheophyta</taxon>
        <taxon>Spermatophyta</taxon>
        <taxon>Magnoliopsida</taxon>
        <taxon>eudicotyledons</taxon>
        <taxon>Gunneridae</taxon>
        <taxon>Pentapetalae</taxon>
        <taxon>rosids</taxon>
        <taxon>malvids</taxon>
        <taxon>Malvales</taxon>
        <taxon>Malvaceae</taxon>
        <taxon>Malvoideae</taxon>
        <taxon>Gossypium</taxon>
    </lineage>
</organism>
<dbReference type="EMBL" id="JARKNE010000001">
    <property type="protein sequence ID" value="KAK5845485.1"/>
    <property type="molecule type" value="Genomic_DNA"/>
</dbReference>
<gene>
    <name evidence="2" type="ORF">PVK06_001675</name>
</gene>
<evidence type="ECO:0000256" key="1">
    <source>
        <dbReference type="SAM" id="MobiDB-lite"/>
    </source>
</evidence>
<dbReference type="Proteomes" id="UP001358586">
    <property type="component" value="Chromosome 1"/>
</dbReference>
<name>A0ABR0R1K3_GOSAR</name>
<protein>
    <submittedName>
        <fullName evidence="2">Uncharacterized protein</fullName>
    </submittedName>
</protein>
<reference evidence="2 3" key="1">
    <citation type="submission" date="2023-03" db="EMBL/GenBank/DDBJ databases">
        <title>WGS of Gossypium arboreum.</title>
        <authorList>
            <person name="Yu D."/>
        </authorList>
    </citation>
    <scope>NUCLEOTIDE SEQUENCE [LARGE SCALE GENOMIC DNA]</scope>
    <source>
        <tissue evidence="2">Leaf</tissue>
    </source>
</reference>
<sequence>MPEFPTFPTFLLLIPKATKKPTQTPNARVESVNLGATADEGETVPKEPKKTTSLNLEKEAEAKKDETTTTTTASMKGKNPAPTT</sequence>
<accession>A0ABR0R1K3</accession>
<feature type="region of interest" description="Disordered" evidence="1">
    <location>
        <begin position="17"/>
        <end position="84"/>
    </location>
</feature>
<proteinExistence type="predicted"/>
<evidence type="ECO:0000313" key="2">
    <source>
        <dbReference type="EMBL" id="KAK5845485.1"/>
    </source>
</evidence>
<feature type="compositionally biased region" description="Basic and acidic residues" evidence="1">
    <location>
        <begin position="43"/>
        <end position="67"/>
    </location>
</feature>
<keyword evidence="3" id="KW-1185">Reference proteome</keyword>